<evidence type="ECO:0000256" key="2">
    <source>
        <dbReference type="SAM" id="Phobius"/>
    </source>
</evidence>
<dbReference type="Pfam" id="PF07584">
    <property type="entry name" value="BatA"/>
    <property type="match status" value="1"/>
</dbReference>
<feature type="region of interest" description="Disordered" evidence="1">
    <location>
        <begin position="558"/>
        <end position="577"/>
    </location>
</feature>
<evidence type="ECO:0000313" key="5">
    <source>
        <dbReference type="EMBL" id="NNM71011.1"/>
    </source>
</evidence>
<feature type="transmembrane region" description="Helical" evidence="2">
    <location>
        <begin position="620"/>
        <end position="640"/>
    </location>
</feature>
<evidence type="ECO:0000259" key="4">
    <source>
        <dbReference type="Pfam" id="PF13709"/>
    </source>
</evidence>
<dbReference type="AlphaFoldDB" id="A0A849I0U3"/>
<dbReference type="PANTHER" id="PTHR37464:SF1">
    <property type="entry name" value="BLL2463 PROTEIN"/>
    <property type="match status" value="1"/>
</dbReference>
<comment type="caution">
    <text evidence="5">The sequence shown here is derived from an EMBL/GenBank/DDBJ whole genome shotgun (WGS) entry which is preliminary data.</text>
</comment>
<dbReference type="CDD" id="cd03143">
    <property type="entry name" value="A4_beta-galactosidase_middle_domain"/>
    <property type="match status" value="1"/>
</dbReference>
<feature type="transmembrane region" description="Helical" evidence="2">
    <location>
        <begin position="6"/>
        <end position="27"/>
    </location>
</feature>
<proteinExistence type="predicted"/>
<dbReference type="Gene3D" id="3.40.50.880">
    <property type="match status" value="1"/>
</dbReference>
<keyword evidence="6" id="KW-1185">Reference proteome</keyword>
<reference evidence="5 6" key="1">
    <citation type="submission" date="2020-04" db="EMBL/GenBank/DDBJ databases">
        <title>Enterovirga sp. isolate from soil.</title>
        <authorList>
            <person name="Chea S."/>
            <person name="Kim D.-U."/>
        </authorList>
    </citation>
    <scope>NUCLEOTIDE SEQUENCE [LARGE SCALE GENOMIC DNA]</scope>
    <source>
        <strain evidence="5 6">DB1703</strain>
    </source>
</reference>
<evidence type="ECO:0000259" key="3">
    <source>
        <dbReference type="Pfam" id="PF07584"/>
    </source>
</evidence>
<dbReference type="Pfam" id="PF13709">
    <property type="entry name" value="DUF4159"/>
    <property type="match status" value="1"/>
</dbReference>
<dbReference type="Gene3D" id="3.40.50.12140">
    <property type="entry name" value="Domain of unknown function DUF4159"/>
    <property type="match status" value="1"/>
</dbReference>
<organism evidence="5 6">
    <name type="scientific">Enterovirga aerilata</name>
    <dbReference type="NCBI Taxonomy" id="2730920"/>
    <lineage>
        <taxon>Bacteria</taxon>
        <taxon>Pseudomonadati</taxon>
        <taxon>Pseudomonadota</taxon>
        <taxon>Alphaproteobacteria</taxon>
        <taxon>Hyphomicrobiales</taxon>
        <taxon>Methylobacteriaceae</taxon>
        <taxon>Enterovirga</taxon>
    </lineage>
</organism>
<feature type="transmembrane region" description="Helical" evidence="2">
    <location>
        <begin position="652"/>
        <end position="674"/>
    </location>
</feature>
<dbReference type="NCBIfam" id="TIGR02226">
    <property type="entry name" value="two_anch"/>
    <property type="match status" value="1"/>
</dbReference>
<dbReference type="InterPro" id="IPR011933">
    <property type="entry name" value="Double_TM_dom"/>
</dbReference>
<dbReference type="RefSeq" id="WP_171217244.1">
    <property type="nucleotide sequence ID" value="NZ_JABEPP010000001.1"/>
</dbReference>
<gene>
    <name evidence="5" type="ORF">HJG44_01195</name>
</gene>
<dbReference type="EMBL" id="JABEPP010000001">
    <property type="protein sequence ID" value="NNM71011.1"/>
    <property type="molecule type" value="Genomic_DNA"/>
</dbReference>
<feature type="domain" description="DUF4159" evidence="4">
    <location>
        <begin position="690"/>
        <end position="906"/>
    </location>
</feature>
<dbReference type="InterPro" id="IPR029062">
    <property type="entry name" value="Class_I_gatase-like"/>
</dbReference>
<evidence type="ECO:0000256" key="1">
    <source>
        <dbReference type="SAM" id="MobiDB-lite"/>
    </source>
</evidence>
<keyword evidence="2" id="KW-0472">Membrane</keyword>
<dbReference type="Proteomes" id="UP000564885">
    <property type="component" value="Unassembled WGS sequence"/>
</dbReference>
<evidence type="ECO:0000313" key="6">
    <source>
        <dbReference type="Proteomes" id="UP000564885"/>
    </source>
</evidence>
<dbReference type="SUPFAM" id="SSF52317">
    <property type="entry name" value="Class I glutamine amidotransferase-like"/>
    <property type="match status" value="1"/>
</dbReference>
<dbReference type="InterPro" id="IPR025297">
    <property type="entry name" value="DUF4159"/>
</dbReference>
<keyword evidence="2" id="KW-0812">Transmembrane</keyword>
<name>A0A849I0U3_9HYPH</name>
<feature type="domain" description="Aerotolerance regulator N-terminal" evidence="3">
    <location>
        <begin position="6"/>
        <end position="80"/>
    </location>
</feature>
<feature type="transmembrane region" description="Helical" evidence="2">
    <location>
        <begin position="60"/>
        <end position="82"/>
    </location>
</feature>
<dbReference type="InterPro" id="IPR024163">
    <property type="entry name" value="Aerotolerance_reg_N"/>
</dbReference>
<dbReference type="PANTHER" id="PTHR37464">
    <property type="entry name" value="BLL2463 PROTEIN"/>
    <property type="match status" value="1"/>
</dbReference>
<sequence>MLGLPLTFLSPLVLAALVTLPAIWLLLRVTPPQPRRIDFPPLRILADLLPEQENPARTPWWLLALRLLVAALLILAAAGPLWNPGAAGGRGPLLVILDSGFPAAYDWRERAAFAAERIEGAQRDGRPVALLATGERPGGLETVSPAAALDRLRAVKPQPWLVDRRNHADAVTRFLAAQPDAEIVWISDGVAGAGDSAFSEALAAAAGARSLAVFQAPAPPAVALAGLENRAGQLVVHVLRAVPNGRDAGTLRAMDLKGLPLADAQFAFQPGATEAEASFEVPMEIRNAIARIDILGESSAGAVHLSDERGKRRRIGLVSGSTADQAQPLLAPTYYLARALGPYGEVREAPGGVAEAVGQLLDQQVSVLVLADVGTLDRDTYRRVAEFVDKGGLLLRFAGTRLAAGNDDLVPVRLRRGGRNLGGALSWDAPRTLAPFTRESPFFGLAVPADLGVRRQILAEPDGELSRKTWAALQDGTPIVTADWRGQGMVVLVHVTADAAWSNLPLTGLFVDMLRRVVALSGNPDVVGADQKADIQTVAPTRVLDGFGALVAPPPTAKAVQRNHSDRASPEHPPGYYGPTESSLAVNALLAGDKLAPLPLGPLASRTAPLARAETLDLRAPLLTAAILLLLADALVSLWLGGHLQRLRPRRVAAAAALAAALGLPCLVGGQPALAQGSGRASPDPALVTRLAYVVTGDATIDQTSKAGLTGLTQALAARTALEAGEPAAVDLARDELAFFPLLYVPVAPNQPLPSPAAIRKLDAFMKNGGTILFDTRDAMNARPGGEPTAETQALRRMLATLDIPELEPVPRDHVLTKTFYLLDRFPGRYGTGQTWVEALPPAADGERRPARAGDGVSPIVITSNDLAAAWAVGRNGEPMFPVIGADPRQREMAFRGGVNLVMYTLTGNYKADQVHVPALLERLGQ</sequence>
<protein>
    <submittedName>
        <fullName evidence="5">DUF4159 domain-containing protein</fullName>
    </submittedName>
</protein>
<accession>A0A849I0U3</accession>
<keyword evidence="2" id="KW-1133">Transmembrane helix</keyword>